<dbReference type="AlphaFoldDB" id="A0A0B7A3R6"/>
<organism evidence="1">
    <name type="scientific">Arion vulgaris</name>
    <dbReference type="NCBI Taxonomy" id="1028688"/>
    <lineage>
        <taxon>Eukaryota</taxon>
        <taxon>Metazoa</taxon>
        <taxon>Spiralia</taxon>
        <taxon>Lophotrochozoa</taxon>
        <taxon>Mollusca</taxon>
        <taxon>Gastropoda</taxon>
        <taxon>Heterobranchia</taxon>
        <taxon>Euthyneura</taxon>
        <taxon>Panpulmonata</taxon>
        <taxon>Eupulmonata</taxon>
        <taxon>Stylommatophora</taxon>
        <taxon>Helicina</taxon>
        <taxon>Arionoidea</taxon>
        <taxon>Arionidae</taxon>
        <taxon>Arion</taxon>
    </lineage>
</organism>
<evidence type="ECO:0000313" key="1">
    <source>
        <dbReference type="EMBL" id="CEK75584.1"/>
    </source>
</evidence>
<accession>A0A0B7A3R6</accession>
<gene>
    <name evidence="1" type="primary">ORF96176</name>
    <name evidence="2" type="synonym">ORF96184</name>
</gene>
<dbReference type="EMBL" id="HACG01028719">
    <property type="protein sequence ID" value="CEK75584.1"/>
    <property type="molecule type" value="Transcribed_RNA"/>
</dbReference>
<reference evidence="1" key="1">
    <citation type="submission" date="2014-12" db="EMBL/GenBank/DDBJ databases">
        <title>Insight into the proteome of Arion vulgaris.</title>
        <authorList>
            <person name="Aradska J."/>
            <person name="Bulat T."/>
            <person name="Smidak R."/>
            <person name="Sarate P."/>
            <person name="Gangsoo J."/>
            <person name="Sialana F."/>
            <person name="Bilban M."/>
            <person name="Lubec G."/>
        </authorList>
    </citation>
    <scope>NUCLEOTIDE SEQUENCE</scope>
    <source>
        <tissue evidence="1">Skin</tissue>
    </source>
</reference>
<proteinExistence type="predicted"/>
<dbReference type="EMBL" id="HACG01028721">
    <property type="protein sequence ID" value="CEK75586.1"/>
    <property type="molecule type" value="Transcribed_RNA"/>
</dbReference>
<evidence type="ECO:0000313" key="2">
    <source>
        <dbReference type="EMBL" id="CEK75586.1"/>
    </source>
</evidence>
<protein>
    <submittedName>
        <fullName evidence="1">Uncharacterized protein</fullName>
    </submittedName>
</protein>
<name>A0A0B7A3R6_9EUPU</name>
<sequence length="60" mass="7209">MQNGLLLRLYETHRKKEREKNNITKVVFTNTWNPSEDDSQSIEIYISLYSIYKPVTEFNI</sequence>